<feature type="non-terminal residue" evidence="1">
    <location>
        <position position="1"/>
    </location>
</feature>
<dbReference type="AlphaFoldDB" id="W1YKF3"/>
<reference evidence="1" key="1">
    <citation type="submission" date="2013-12" db="EMBL/GenBank/DDBJ databases">
        <title>A Varibaculum cambriense genome reconstructed from a premature infant gut community with otherwise low bacterial novelty that shifts toward anaerobic metabolism during the third week of life.</title>
        <authorList>
            <person name="Brown C.T."/>
            <person name="Sharon I."/>
            <person name="Thomas B.C."/>
            <person name="Castelle C.J."/>
            <person name="Morowitz M.J."/>
            <person name="Banfield J.F."/>
        </authorList>
    </citation>
    <scope>NUCLEOTIDE SEQUENCE</scope>
</reference>
<organism evidence="1">
    <name type="scientific">human gut metagenome</name>
    <dbReference type="NCBI Taxonomy" id="408170"/>
    <lineage>
        <taxon>unclassified sequences</taxon>
        <taxon>metagenomes</taxon>
        <taxon>organismal metagenomes</taxon>
    </lineage>
</organism>
<protein>
    <submittedName>
        <fullName evidence="1">Peptidase M16C associated protein</fullName>
    </submittedName>
</protein>
<accession>W1YKF3</accession>
<comment type="caution">
    <text evidence="1">The sequence shown here is derived from an EMBL/GenBank/DDBJ whole genome shotgun (WGS) entry which is preliminary data.</text>
</comment>
<feature type="non-terminal residue" evidence="1">
    <location>
        <position position="112"/>
    </location>
</feature>
<dbReference type="EMBL" id="AZMM01003209">
    <property type="protein sequence ID" value="ETJ42811.1"/>
    <property type="molecule type" value="Genomic_DNA"/>
</dbReference>
<gene>
    <name evidence="1" type="ORF">Q604_UNBC03209G0001</name>
</gene>
<sequence>YGDMNIEEQLAFLNDEYLSHFDAIEVHTEVALQAPFTEGKVVSYPYSVGSEEPTDNRTLHSFAYVLPDVTPQKSLSRRANSMLFKEASNNSLSKPLSHSSCKIDSTIRCKSA</sequence>
<evidence type="ECO:0000313" key="1">
    <source>
        <dbReference type="EMBL" id="ETJ42811.1"/>
    </source>
</evidence>
<name>W1YKF3_9ZZZZ</name>
<proteinExistence type="predicted"/>